<evidence type="ECO:0000313" key="2">
    <source>
        <dbReference type="EMBL" id="KAK0601171.1"/>
    </source>
</evidence>
<dbReference type="Pfam" id="PF03662">
    <property type="entry name" value="Glyco_hydro_79n"/>
    <property type="match status" value="1"/>
</dbReference>
<dbReference type="GO" id="GO:0016020">
    <property type="term" value="C:membrane"/>
    <property type="evidence" value="ECO:0007669"/>
    <property type="project" value="InterPro"/>
</dbReference>
<accession>A0AA39SMF9</accession>
<dbReference type="PANTHER" id="PTHR14363">
    <property type="entry name" value="HEPARANASE-RELATED"/>
    <property type="match status" value="1"/>
</dbReference>
<dbReference type="AlphaFoldDB" id="A0AA39SMF9"/>
<sequence>MNISGVLSSNTSWEHGIVIGVVAKQDTEIYSTIPYVCQLSGGCFLRDFSSTFSQLKIKLGSTLQDKVIYGAEDNKQPCVQFVKKDSEMFGFTQGCLPTHRWDELNAFFKKSGTKIIFGLNALTGRTIWPDGAKRAWDYTNAESVIRYTVQKNYSIHGWELGNELCGSGVGTRVAADQYASDTISLQNIVQNTYKDMESKPLTIAPEGFFDAN</sequence>
<dbReference type="EMBL" id="JAUESC010000003">
    <property type="protein sequence ID" value="KAK0601171.1"/>
    <property type="molecule type" value="Genomic_DNA"/>
</dbReference>
<keyword evidence="3" id="KW-1185">Reference proteome</keyword>
<dbReference type="Proteomes" id="UP001168877">
    <property type="component" value="Unassembled WGS sequence"/>
</dbReference>
<dbReference type="PANTHER" id="PTHR14363:SF17">
    <property type="entry name" value="HEPARANASE-LIKE PROTEIN 3"/>
    <property type="match status" value="1"/>
</dbReference>
<reference evidence="2" key="2">
    <citation type="submission" date="2023-06" db="EMBL/GenBank/DDBJ databases">
        <authorList>
            <person name="Swenson N.G."/>
            <person name="Wegrzyn J.L."/>
            <person name="Mcevoy S.L."/>
        </authorList>
    </citation>
    <scope>NUCLEOTIDE SEQUENCE</scope>
    <source>
        <strain evidence="2">NS2018</strain>
        <tissue evidence="2">Leaf</tissue>
    </source>
</reference>
<dbReference type="Gene3D" id="3.20.20.80">
    <property type="entry name" value="Glycosidases"/>
    <property type="match status" value="1"/>
</dbReference>
<proteinExistence type="inferred from homology"/>
<dbReference type="GO" id="GO:0009505">
    <property type="term" value="C:plant-type cell wall"/>
    <property type="evidence" value="ECO:0007669"/>
    <property type="project" value="TreeGrafter"/>
</dbReference>
<dbReference type="GO" id="GO:0004566">
    <property type="term" value="F:beta-glucuronidase activity"/>
    <property type="evidence" value="ECO:0007669"/>
    <property type="project" value="TreeGrafter"/>
</dbReference>
<reference evidence="2" key="1">
    <citation type="journal article" date="2022" name="Plant J.">
        <title>Strategies of tolerance reflected in two North American maple genomes.</title>
        <authorList>
            <person name="McEvoy S.L."/>
            <person name="Sezen U.U."/>
            <person name="Trouern-Trend A."/>
            <person name="McMahon S.M."/>
            <person name="Schaberg P.G."/>
            <person name="Yang J."/>
            <person name="Wegrzyn J.L."/>
            <person name="Swenson N.G."/>
        </authorList>
    </citation>
    <scope>NUCLEOTIDE SEQUENCE</scope>
    <source>
        <strain evidence="2">NS2018</strain>
    </source>
</reference>
<gene>
    <name evidence="2" type="ORF">LWI29_021849</name>
</gene>
<comment type="similarity">
    <text evidence="1">Belongs to the glycosyl hydrolase 79 family.</text>
</comment>
<name>A0AA39SMF9_ACESA</name>
<organism evidence="2 3">
    <name type="scientific">Acer saccharum</name>
    <name type="common">Sugar maple</name>
    <dbReference type="NCBI Taxonomy" id="4024"/>
    <lineage>
        <taxon>Eukaryota</taxon>
        <taxon>Viridiplantae</taxon>
        <taxon>Streptophyta</taxon>
        <taxon>Embryophyta</taxon>
        <taxon>Tracheophyta</taxon>
        <taxon>Spermatophyta</taxon>
        <taxon>Magnoliopsida</taxon>
        <taxon>eudicotyledons</taxon>
        <taxon>Gunneridae</taxon>
        <taxon>Pentapetalae</taxon>
        <taxon>rosids</taxon>
        <taxon>malvids</taxon>
        <taxon>Sapindales</taxon>
        <taxon>Sapindaceae</taxon>
        <taxon>Hippocastanoideae</taxon>
        <taxon>Acereae</taxon>
        <taxon>Acer</taxon>
    </lineage>
</organism>
<evidence type="ECO:0000256" key="1">
    <source>
        <dbReference type="ARBA" id="ARBA00009800"/>
    </source>
</evidence>
<dbReference type="SUPFAM" id="SSF51445">
    <property type="entry name" value="(Trans)glycosidases"/>
    <property type="match status" value="1"/>
</dbReference>
<evidence type="ECO:0000313" key="3">
    <source>
        <dbReference type="Proteomes" id="UP001168877"/>
    </source>
</evidence>
<dbReference type="InterPro" id="IPR005199">
    <property type="entry name" value="Glyco_hydro_79"/>
</dbReference>
<comment type="caution">
    <text evidence="2">The sequence shown here is derived from an EMBL/GenBank/DDBJ whole genome shotgun (WGS) entry which is preliminary data.</text>
</comment>
<protein>
    <submittedName>
        <fullName evidence="2">Uncharacterized protein</fullName>
    </submittedName>
</protein>
<dbReference type="InterPro" id="IPR017853">
    <property type="entry name" value="GH"/>
</dbReference>